<keyword evidence="1" id="KW-0677">Repeat</keyword>
<accession>A0A9P9D0W4</accession>
<dbReference type="SUPFAM" id="SSF52540">
    <property type="entry name" value="P-loop containing nucleoside triphosphate hydrolases"/>
    <property type="match status" value="1"/>
</dbReference>
<proteinExistence type="predicted"/>
<feature type="domain" description="NACHT" evidence="2">
    <location>
        <begin position="242"/>
        <end position="400"/>
    </location>
</feature>
<organism evidence="3 4">
    <name type="scientific">Dendryphion nanum</name>
    <dbReference type="NCBI Taxonomy" id="256645"/>
    <lineage>
        <taxon>Eukaryota</taxon>
        <taxon>Fungi</taxon>
        <taxon>Dikarya</taxon>
        <taxon>Ascomycota</taxon>
        <taxon>Pezizomycotina</taxon>
        <taxon>Dothideomycetes</taxon>
        <taxon>Pleosporomycetidae</taxon>
        <taxon>Pleosporales</taxon>
        <taxon>Torulaceae</taxon>
        <taxon>Dendryphion</taxon>
    </lineage>
</organism>
<protein>
    <recommendedName>
        <fullName evidence="2">NACHT domain-containing protein</fullName>
    </recommendedName>
</protein>
<feature type="non-terminal residue" evidence="3">
    <location>
        <position position="688"/>
    </location>
</feature>
<evidence type="ECO:0000313" key="3">
    <source>
        <dbReference type="EMBL" id="KAH7111345.1"/>
    </source>
</evidence>
<sequence>MDFEKWNSDSHYVLWVSGPPDCNIHQVSSHLIGLAQHSVLYFFCSTAEGQEPIATTFVRTLLYQFIYCSPLNKRKTIIQNFLQIILEGDLDWVSPHLIEKDHKIITVKDIVLKAPIDKLWFALRAVLTNEKERKLTIIVDGLDKVKQGQGEFVRRIRALIENLQTNISRIKALLTSRPRNQIREALDDIPNIEYDKERKDCLQRLRIHNTRYEKISEKHESSLEWFWTHEQFKEWAASDTSRLLYIQGKPGSGKSTLTKYFKDNLLKRVPDAKSTIIADFFYTDREGEVQRSHYSMLQSILFHVLDQSESFFYHFQAEYRAYKALLQERGRDDLPETHYESLKRILLSLAEHSDTKRLYLIIDAVDESKDKDRRDIFDLLIGLCSKSKHCIMKVFIASRPVVELELRRDRLPVYNFIRIQDHTTNDISNFAQSQLARCKFGNFLKRIIDYIVGHAQGVFLWVKLVTEELLDYAEAANSENDIFTFLESLPHDLEDFYAHILKKLENNKASDRRDGIKMFQFVLFACRPLTVAELRHSLGIPDKADTKFIPCDEHFHRCIPGSAEGHSGINAMHRRIICCGLNLLEIKGHDENRTVQFMHQTVREYFLRPDRSVVKSQFSIDEEEAHIRISITCIRYMLLYTANTAVVGDFRDIRSWTPEGFENYAKYLDERPLLNYALSYLEQHVKGC</sequence>
<dbReference type="InterPro" id="IPR007111">
    <property type="entry name" value="NACHT_NTPase"/>
</dbReference>
<dbReference type="Pfam" id="PF24883">
    <property type="entry name" value="NPHP3_N"/>
    <property type="match status" value="2"/>
</dbReference>
<dbReference type="Gene3D" id="3.40.50.300">
    <property type="entry name" value="P-loop containing nucleotide triphosphate hydrolases"/>
    <property type="match status" value="1"/>
</dbReference>
<dbReference type="OrthoDB" id="5382429at2759"/>
<gene>
    <name evidence="3" type="ORF">B0J11DRAFT_447573</name>
</gene>
<dbReference type="Proteomes" id="UP000700596">
    <property type="component" value="Unassembled WGS sequence"/>
</dbReference>
<dbReference type="PANTHER" id="PTHR10039:SF5">
    <property type="entry name" value="NACHT DOMAIN-CONTAINING PROTEIN"/>
    <property type="match status" value="1"/>
</dbReference>
<dbReference type="PANTHER" id="PTHR10039">
    <property type="entry name" value="AMELOGENIN"/>
    <property type="match status" value="1"/>
</dbReference>
<reference evidence="3" key="1">
    <citation type="journal article" date="2021" name="Nat. Commun.">
        <title>Genetic determinants of endophytism in the Arabidopsis root mycobiome.</title>
        <authorList>
            <person name="Mesny F."/>
            <person name="Miyauchi S."/>
            <person name="Thiergart T."/>
            <person name="Pickel B."/>
            <person name="Atanasova L."/>
            <person name="Karlsson M."/>
            <person name="Huettel B."/>
            <person name="Barry K.W."/>
            <person name="Haridas S."/>
            <person name="Chen C."/>
            <person name="Bauer D."/>
            <person name="Andreopoulos W."/>
            <person name="Pangilinan J."/>
            <person name="LaButti K."/>
            <person name="Riley R."/>
            <person name="Lipzen A."/>
            <person name="Clum A."/>
            <person name="Drula E."/>
            <person name="Henrissat B."/>
            <person name="Kohler A."/>
            <person name="Grigoriev I.V."/>
            <person name="Martin F.M."/>
            <person name="Hacquard S."/>
        </authorList>
    </citation>
    <scope>NUCLEOTIDE SEQUENCE</scope>
    <source>
        <strain evidence="3">MPI-CAGE-CH-0243</strain>
    </source>
</reference>
<evidence type="ECO:0000256" key="1">
    <source>
        <dbReference type="ARBA" id="ARBA00022737"/>
    </source>
</evidence>
<dbReference type="InterPro" id="IPR056884">
    <property type="entry name" value="NPHP3-like_N"/>
</dbReference>
<dbReference type="PROSITE" id="PS50837">
    <property type="entry name" value="NACHT"/>
    <property type="match status" value="1"/>
</dbReference>
<dbReference type="InterPro" id="IPR027417">
    <property type="entry name" value="P-loop_NTPase"/>
</dbReference>
<dbReference type="AlphaFoldDB" id="A0A9P9D0W4"/>
<evidence type="ECO:0000313" key="4">
    <source>
        <dbReference type="Proteomes" id="UP000700596"/>
    </source>
</evidence>
<comment type="caution">
    <text evidence="3">The sequence shown here is derived from an EMBL/GenBank/DDBJ whole genome shotgun (WGS) entry which is preliminary data.</text>
</comment>
<keyword evidence="4" id="KW-1185">Reference proteome</keyword>
<dbReference type="EMBL" id="JAGMWT010000024">
    <property type="protein sequence ID" value="KAH7111345.1"/>
    <property type="molecule type" value="Genomic_DNA"/>
</dbReference>
<name>A0A9P9D0W4_9PLEO</name>
<evidence type="ECO:0000259" key="2">
    <source>
        <dbReference type="PROSITE" id="PS50837"/>
    </source>
</evidence>